<keyword evidence="2" id="KW-1185">Reference proteome</keyword>
<gene>
    <name evidence="1" type="ORF">FMOSSE_LOCUS6833</name>
</gene>
<evidence type="ECO:0000313" key="1">
    <source>
        <dbReference type="EMBL" id="CAG8558469.1"/>
    </source>
</evidence>
<name>A0A9N9FT90_FUNMO</name>
<organism evidence="1 2">
    <name type="scientific">Funneliformis mosseae</name>
    <name type="common">Endomycorrhizal fungus</name>
    <name type="synonym">Glomus mosseae</name>
    <dbReference type="NCBI Taxonomy" id="27381"/>
    <lineage>
        <taxon>Eukaryota</taxon>
        <taxon>Fungi</taxon>
        <taxon>Fungi incertae sedis</taxon>
        <taxon>Mucoromycota</taxon>
        <taxon>Glomeromycotina</taxon>
        <taxon>Glomeromycetes</taxon>
        <taxon>Glomerales</taxon>
        <taxon>Glomeraceae</taxon>
        <taxon>Funneliformis</taxon>
    </lineage>
</organism>
<comment type="caution">
    <text evidence="1">The sequence shown here is derived from an EMBL/GenBank/DDBJ whole genome shotgun (WGS) entry which is preliminary data.</text>
</comment>
<accession>A0A9N9FT90</accession>
<dbReference type="EMBL" id="CAJVPP010001486">
    <property type="protein sequence ID" value="CAG8558469.1"/>
    <property type="molecule type" value="Genomic_DNA"/>
</dbReference>
<reference evidence="1" key="1">
    <citation type="submission" date="2021-06" db="EMBL/GenBank/DDBJ databases">
        <authorList>
            <person name="Kallberg Y."/>
            <person name="Tangrot J."/>
            <person name="Rosling A."/>
        </authorList>
    </citation>
    <scope>NUCLEOTIDE SEQUENCE</scope>
    <source>
        <strain evidence="1">87-6 pot B 2015</strain>
    </source>
</reference>
<sequence>MHSIENKIQIQQQLVLIIDKSPSISMTDKQDSAPTTSIGSIDPNKLAPLFALCNRLER</sequence>
<dbReference type="AlphaFoldDB" id="A0A9N9FT90"/>
<proteinExistence type="predicted"/>
<protein>
    <submittedName>
        <fullName evidence="1">13451_t:CDS:1</fullName>
    </submittedName>
</protein>
<evidence type="ECO:0000313" key="2">
    <source>
        <dbReference type="Proteomes" id="UP000789375"/>
    </source>
</evidence>
<feature type="non-terminal residue" evidence="1">
    <location>
        <position position="58"/>
    </location>
</feature>
<dbReference type="Proteomes" id="UP000789375">
    <property type="component" value="Unassembled WGS sequence"/>
</dbReference>